<dbReference type="SUPFAM" id="SSF101322">
    <property type="entry name" value="YcfC-like"/>
    <property type="match status" value="1"/>
</dbReference>
<keyword evidence="2" id="KW-1003">Cell membrane</keyword>
<dbReference type="PANTHER" id="PTHR38100">
    <property type="entry name" value="HIGH FREQUENCY LYSOGENIZATION PROTEIN HFLD"/>
    <property type="match status" value="1"/>
</dbReference>
<evidence type="ECO:0000313" key="5">
    <source>
        <dbReference type="EMBL" id="MBD8526682.1"/>
    </source>
</evidence>
<dbReference type="GO" id="GO:0005737">
    <property type="term" value="C:cytoplasm"/>
    <property type="evidence" value="ECO:0007669"/>
    <property type="project" value="UniProtKB-SubCell"/>
</dbReference>
<sequence length="204" mass="22468">MKERALALAGLLQSAEAVTRLATGEPVRNDIVENCVSSIFRLDAPSTEAIFGKAENLRRGMELLAAQAAGNVSTQAVHLRIALTVLQVERRLIARPDLLQRLQQGIIDAEPAGNQFGLTSEELHARLGELYAQTISTLTPRVLVQGDPGLLSQSRVVMSIRTLLLAAVRSAVLWRQLGGSYWDFFLRRGKIAHAARTWLREIDH</sequence>
<evidence type="ECO:0000256" key="3">
    <source>
        <dbReference type="ARBA" id="ARBA00022490"/>
    </source>
</evidence>
<comment type="subcellular location">
    <subcellularLocation>
        <location evidence="1">Cytoplasm</location>
    </subcellularLocation>
</comment>
<dbReference type="EMBL" id="JACYTR010000028">
    <property type="protein sequence ID" value="MBD8526682.1"/>
    <property type="molecule type" value="Genomic_DNA"/>
</dbReference>
<reference evidence="5 6" key="1">
    <citation type="submission" date="2020-09" db="EMBL/GenBank/DDBJ databases">
        <title>Pseudoxanthomonas sp. CAU 1598 isolated from sand of Yaerae Beach.</title>
        <authorList>
            <person name="Kim W."/>
        </authorList>
    </citation>
    <scope>NUCLEOTIDE SEQUENCE [LARGE SCALE GENOMIC DNA]</scope>
    <source>
        <strain evidence="5 6">CAU 1598</strain>
    </source>
</reference>
<dbReference type="Pfam" id="PF04356">
    <property type="entry name" value="DUF489"/>
    <property type="match status" value="1"/>
</dbReference>
<dbReference type="RefSeq" id="WP_192030104.1">
    <property type="nucleotide sequence ID" value="NZ_JACYTR010000028.1"/>
</dbReference>
<protein>
    <submittedName>
        <fullName evidence="5">DUF489 family protein</fullName>
    </submittedName>
</protein>
<dbReference type="Proteomes" id="UP000613768">
    <property type="component" value="Unassembled WGS sequence"/>
</dbReference>
<keyword evidence="3" id="KW-0963">Cytoplasm</keyword>
<keyword evidence="4" id="KW-0472">Membrane</keyword>
<dbReference type="PANTHER" id="PTHR38100:SF1">
    <property type="entry name" value="HIGH FREQUENCY LYSOGENIZATION PROTEIN HFLD"/>
    <property type="match status" value="1"/>
</dbReference>
<gene>
    <name evidence="5" type="ORF">IFO71_13140</name>
</gene>
<accession>A0AAW3ZNM8</accession>
<evidence type="ECO:0000256" key="2">
    <source>
        <dbReference type="ARBA" id="ARBA00022475"/>
    </source>
</evidence>
<evidence type="ECO:0000256" key="4">
    <source>
        <dbReference type="ARBA" id="ARBA00023136"/>
    </source>
</evidence>
<organism evidence="5 6">
    <name type="scientific">Pseudomarimonas arenosa</name>
    <dbReference type="NCBI Taxonomy" id="2774145"/>
    <lineage>
        <taxon>Bacteria</taxon>
        <taxon>Pseudomonadati</taxon>
        <taxon>Pseudomonadota</taxon>
        <taxon>Gammaproteobacteria</taxon>
        <taxon>Lysobacterales</taxon>
        <taxon>Lysobacteraceae</taxon>
        <taxon>Pseudomarimonas</taxon>
    </lineage>
</organism>
<proteinExistence type="predicted"/>
<comment type="caution">
    <text evidence="5">The sequence shown here is derived from an EMBL/GenBank/DDBJ whole genome shotgun (WGS) entry which is preliminary data.</text>
</comment>
<evidence type="ECO:0000313" key="6">
    <source>
        <dbReference type="Proteomes" id="UP000613768"/>
    </source>
</evidence>
<name>A0AAW3ZNM8_9GAMM</name>
<keyword evidence="6" id="KW-1185">Reference proteome</keyword>
<dbReference type="Gene3D" id="1.10.3890.10">
    <property type="entry name" value="HflD-like"/>
    <property type="match status" value="1"/>
</dbReference>
<dbReference type="InterPro" id="IPR035932">
    <property type="entry name" value="HflD-like_sf"/>
</dbReference>
<dbReference type="AlphaFoldDB" id="A0AAW3ZNM8"/>
<evidence type="ECO:0000256" key="1">
    <source>
        <dbReference type="ARBA" id="ARBA00004496"/>
    </source>
</evidence>
<dbReference type="InterPro" id="IPR007451">
    <property type="entry name" value="HflD"/>
</dbReference>